<accession>A0A8E2GS19</accession>
<evidence type="ECO:0000313" key="2">
    <source>
        <dbReference type="Proteomes" id="UP000184277"/>
    </source>
</evidence>
<dbReference type="EMBL" id="MOKI01000066">
    <property type="protein sequence ID" value="OJR49865.1"/>
    <property type="molecule type" value="Genomic_DNA"/>
</dbReference>
<protein>
    <submittedName>
        <fullName evidence="1">Uncharacterized protein</fullName>
    </submittedName>
</protein>
<organism evidence="1 2">
    <name type="scientific">Escherichia coli</name>
    <dbReference type="NCBI Taxonomy" id="562"/>
    <lineage>
        <taxon>Bacteria</taxon>
        <taxon>Pseudomonadati</taxon>
        <taxon>Pseudomonadota</taxon>
        <taxon>Gammaproteobacteria</taxon>
        <taxon>Enterobacterales</taxon>
        <taxon>Enterobacteriaceae</taxon>
        <taxon>Escherichia</taxon>
    </lineage>
</organism>
<name>A0A8E2GS19_ECOLX</name>
<comment type="caution">
    <text evidence="1">The sequence shown here is derived from an EMBL/GenBank/DDBJ whole genome shotgun (WGS) entry which is preliminary data.</text>
</comment>
<dbReference type="RefSeq" id="WP_072674884.1">
    <property type="nucleotide sequence ID" value="NZ_JACCOI010000018.1"/>
</dbReference>
<sequence length="608" mass="71390">MYNFITIMYDVFSCFGVLAKNQNIRDIRNIKNFSSHQHSLADMFDELTYIIDKEQVLSTEQRKVIFRRYEDLYVKLMHYSVFTDKTHQIIKQKYFNDVVPMILALDIRNTYRPDNEMAFYYHIHSFLTQIPDNEDDIYHAVRTYLRNYVKLCLSGYTPTNAHFKNIFDGVYEFIRNIRKNSTPGKTKLIAAINICKEACKYLLCLSDKDKEIIFSDLDKIQVACYSLTILLAFERRTSLTSNLATLYKMLINEREVSEYECQQLYLINPIDVMNILNKYIYYFPGENSPLYTLKIDSALSWDAIDAIRDYSISDIYLYPEQKTINCIVEIENIVFGGYIYTLSDGVTLQNMENTLKDSSCHYVLNGYTEFVNCLRQLTSGKTESVQRTINKLEYEKLPFGFIIAAFAILKIAFKIKFSKNHVNTRALLNDISYFMTYQGESINLISLDHEYPEFRLQNDTNTYLLGRMIFLYNSMIYKFRNCQEHETNNINSVMINNLLQEVDIALGKINDIIDSRNISVPHELANILIHEKILTTREKKGNLISLFDGFTLFHCVGMITFLIHYLRTPEEKVENVFMLYGADKNNKLRRRLIYDALEIIQSQQEMKP</sequence>
<gene>
    <name evidence="1" type="ORF">BK383_25720</name>
</gene>
<evidence type="ECO:0000313" key="1">
    <source>
        <dbReference type="EMBL" id="OJR49865.1"/>
    </source>
</evidence>
<proteinExistence type="predicted"/>
<reference evidence="1 2" key="1">
    <citation type="submission" date="2016-10" db="EMBL/GenBank/DDBJ databases">
        <title>Comprehensive resistome analysis reveals the prevalence of NDM and MCR-1 in Chinese poultry production.</title>
        <authorList>
            <person name="Wang Y."/>
            <person name="Zhang R."/>
            <person name="Li J."/>
            <person name="Wu Z."/>
            <person name="Wenjuan Y."/>
            <person name="Schwarz S."/>
            <person name="Tyrrell J."/>
            <person name="Zheng Y."/>
            <person name="Wang S."/>
            <person name="Shen Z."/>
            <person name="Liu Z."/>
            <person name="Lei L."/>
            <person name="Li M."/>
            <person name="Zhang Q."/>
            <person name="Wu C."/>
            <person name="Zhang Q."/>
            <person name="Wu Y."/>
            <person name="Walsh T."/>
            <person name="Shen J."/>
        </authorList>
    </citation>
    <scope>NUCLEOTIDE SEQUENCE [LARGE SCALE GENOMIC DNA]</scope>
    <source>
        <strain evidence="1 2">570</strain>
    </source>
</reference>
<dbReference type="AlphaFoldDB" id="A0A8E2GS19"/>
<dbReference type="Proteomes" id="UP000184277">
    <property type="component" value="Unassembled WGS sequence"/>
</dbReference>